<dbReference type="InterPro" id="IPR015368">
    <property type="entry name" value="UBA_C_fun"/>
</dbReference>
<dbReference type="Proteomes" id="UP001278766">
    <property type="component" value="Unassembled WGS sequence"/>
</dbReference>
<reference evidence="10" key="2">
    <citation type="submission" date="2023-06" db="EMBL/GenBank/DDBJ databases">
        <authorList>
            <consortium name="Lawrence Berkeley National Laboratory"/>
            <person name="Haridas S."/>
            <person name="Hensen N."/>
            <person name="Bonometti L."/>
            <person name="Westerberg I."/>
            <person name="Brannstrom I.O."/>
            <person name="Guillou S."/>
            <person name="Cros-Aarteil S."/>
            <person name="Calhoun S."/>
            <person name="Kuo A."/>
            <person name="Mondo S."/>
            <person name="Pangilinan J."/>
            <person name="Riley R."/>
            <person name="Labutti K."/>
            <person name="Andreopoulos B."/>
            <person name="Lipzen A."/>
            <person name="Chen C."/>
            <person name="Yanf M."/>
            <person name="Daum C."/>
            <person name="Ng V."/>
            <person name="Clum A."/>
            <person name="Steindorff A."/>
            <person name="Ohm R."/>
            <person name="Martin F."/>
            <person name="Silar P."/>
            <person name="Natvig D."/>
            <person name="Lalanne C."/>
            <person name="Gautier V."/>
            <person name="Ament-Velasquez S.L."/>
            <person name="Kruys A."/>
            <person name="Hutchinson M.I."/>
            <person name="Powell A.J."/>
            <person name="Barry K."/>
            <person name="Miller A.N."/>
            <person name="Grigoriev I.V."/>
            <person name="Debuchy R."/>
            <person name="Gladieux P."/>
            <person name="Thoren M.H."/>
            <person name="Johannesson H."/>
        </authorList>
    </citation>
    <scope>NUCLEOTIDE SEQUENCE</scope>
    <source>
        <strain evidence="10">CBS 168.71</strain>
    </source>
</reference>
<dbReference type="RefSeq" id="XP_062660638.1">
    <property type="nucleotide sequence ID" value="XM_062803468.1"/>
</dbReference>
<keyword evidence="11" id="KW-1185">Reference proteome</keyword>
<keyword evidence="1" id="KW-0808">Transferase</keyword>
<dbReference type="InterPro" id="IPR000608">
    <property type="entry name" value="UBC"/>
</dbReference>
<dbReference type="CDD" id="cd23800">
    <property type="entry name" value="UBCc_UBE2K"/>
    <property type="match status" value="1"/>
</dbReference>
<dbReference type="GeneID" id="87840416"/>
<evidence type="ECO:0000313" key="11">
    <source>
        <dbReference type="Proteomes" id="UP001278766"/>
    </source>
</evidence>
<dbReference type="EMBL" id="JAUEPN010000003">
    <property type="protein sequence ID" value="KAK3297124.1"/>
    <property type="molecule type" value="Genomic_DNA"/>
</dbReference>
<name>A0AAE0LUB8_9PEZI</name>
<proteinExistence type="inferred from homology"/>
<dbReference type="Pfam" id="PF09288">
    <property type="entry name" value="UBA_3"/>
    <property type="match status" value="1"/>
</dbReference>
<comment type="caution">
    <text evidence="10">The sequence shown here is derived from an EMBL/GenBank/DDBJ whole genome shotgun (WGS) entry which is preliminary data.</text>
</comment>
<dbReference type="InterPro" id="IPR009060">
    <property type="entry name" value="UBA-like_sf"/>
</dbReference>
<dbReference type="InterPro" id="IPR023313">
    <property type="entry name" value="UBQ-conjugating_AS"/>
</dbReference>
<accession>A0AAE0LUB8</accession>
<dbReference type="Gene3D" id="3.10.110.10">
    <property type="entry name" value="Ubiquitin Conjugating Enzyme"/>
    <property type="match status" value="1"/>
</dbReference>
<evidence type="ECO:0000256" key="7">
    <source>
        <dbReference type="PROSITE-ProRule" id="PRU10133"/>
    </source>
</evidence>
<organism evidence="10 11">
    <name type="scientific">Chaetomium fimeti</name>
    <dbReference type="NCBI Taxonomy" id="1854472"/>
    <lineage>
        <taxon>Eukaryota</taxon>
        <taxon>Fungi</taxon>
        <taxon>Dikarya</taxon>
        <taxon>Ascomycota</taxon>
        <taxon>Pezizomycotina</taxon>
        <taxon>Sordariomycetes</taxon>
        <taxon>Sordariomycetidae</taxon>
        <taxon>Sordariales</taxon>
        <taxon>Chaetomiaceae</taxon>
        <taxon>Chaetomium</taxon>
    </lineage>
</organism>
<protein>
    <recommendedName>
        <fullName evidence="3">Ubiquitin-conjugating enzyme E2 2</fullName>
    </recommendedName>
    <alternativeName>
        <fullName evidence="5">E2 ubiquitin-conjugating enzyme 2</fullName>
    </alternativeName>
    <alternativeName>
        <fullName evidence="6">Ubiquitin carrier protein UBC2</fullName>
    </alternativeName>
    <alternativeName>
        <fullName evidence="4">Ubiquitin-protein ligase UBC2</fullName>
    </alternativeName>
</protein>
<dbReference type="GO" id="GO:0016740">
    <property type="term" value="F:transferase activity"/>
    <property type="evidence" value="ECO:0007669"/>
    <property type="project" value="UniProtKB-KW"/>
</dbReference>
<reference evidence="10" key="1">
    <citation type="journal article" date="2023" name="Mol. Phylogenet. Evol.">
        <title>Genome-scale phylogeny and comparative genomics of the fungal order Sordariales.</title>
        <authorList>
            <person name="Hensen N."/>
            <person name="Bonometti L."/>
            <person name="Westerberg I."/>
            <person name="Brannstrom I.O."/>
            <person name="Guillou S."/>
            <person name="Cros-Aarteil S."/>
            <person name="Calhoun S."/>
            <person name="Haridas S."/>
            <person name="Kuo A."/>
            <person name="Mondo S."/>
            <person name="Pangilinan J."/>
            <person name="Riley R."/>
            <person name="LaButti K."/>
            <person name="Andreopoulos B."/>
            <person name="Lipzen A."/>
            <person name="Chen C."/>
            <person name="Yan M."/>
            <person name="Daum C."/>
            <person name="Ng V."/>
            <person name="Clum A."/>
            <person name="Steindorff A."/>
            <person name="Ohm R.A."/>
            <person name="Martin F."/>
            <person name="Silar P."/>
            <person name="Natvig D.O."/>
            <person name="Lalanne C."/>
            <person name="Gautier V."/>
            <person name="Ament-Velasquez S.L."/>
            <person name="Kruys A."/>
            <person name="Hutchinson M.I."/>
            <person name="Powell A.J."/>
            <person name="Barry K."/>
            <person name="Miller A.N."/>
            <person name="Grigoriev I.V."/>
            <person name="Debuchy R."/>
            <person name="Gladieux P."/>
            <person name="Hiltunen Thoren M."/>
            <person name="Johannesson H."/>
        </authorList>
    </citation>
    <scope>NUCLEOTIDE SEQUENCE</scope>
    <source>
        <strain evidence="10">CBS 168.71</strain>
    </source>
</reference>
<comment type="similarity">
    <text evidence="8">Belongs to the ubiquitin-conjugating enzyme family.</text>
</comment>
<dbReference type="InterPro" id="IPR050113">
    <property type="entry name" value="Ub_conjugating_enzyme"/>
</dbReference>
<keyword evidence="2 8" id="KW-0833">Ubl conjugation pathway</keyword>
<dbReference type="SUPFAM" id="SSF54495">
    <property type="entry name" value="UBC-like"/>
    <property type="match status" value="1"/>
</dbReference>
<evidence type="ECO:0000256" key="2">
    <source>
        <dbReference type="ARBA" id="ARBA00022786"/>
    </source>
</evidence>
<dbReference type="PROSITE" id="PS00183">
    <property type="entry name" value="UBC_1"/>
    <property type="match status" value="1"/>
</dbReference>
<evidence type="ECO:0000256" key="4">
    <source>
        <dbReference type="ARBA" id="ARBA00041569"/>
    </source>
</evidence>
<dbReference type="AlphaFoldDB" id="A0AAE0LUB8"/>
<dbReference type="SUPFAM" id="SSF46934">
    <property type="entry name" value="UBA-like"/>
    <property type="match status" value="1"/>
</dbReference>
<dbReference type="Pfam" id="PF00179">
    <property type="entry name" value="UQ_con"/>
    <property type="match status" value="1"/>
</dbReference>
<evidence type="ECO:0000256" key="8">
    <source>
        <dbReference type="RuleBase" id="RU362109"/>
    </source>
</evidence>
<feature type="domain" description="UBC core" evidence="9">
    <location>
        <begin position="4"/>
        <end position="153"/>
    </location>
</feature>
<keyword evidence="8" id="KW-0067">ATP-binding</keyword>
<dbReference type="SMART" id="SM00212">
    <property type="entry name" value="UBCc"/>
    <property type="match status" value="1"/>
</dbReference>
<evidence type="ECO:0000256" key="3">
    <source>
        <dbReference type="ARBA" id="ARBA00039884"/>
    </source>
</evidence>
<sequence>MATTRERRIAKELADIHNDKDNSGVLANPIDPSNLTHLKGTFPGPPDTPYAGGTYQIDIVVPDMYPFKSPIMKFDTKIWHPNVSSVTGAICLDTLGSGWSPVGTIKMALISLRMLLESPNPKDPQDAEVAKMMMEQPNEFAAKAHDWAVKYAGAPRRETLTHNYEKSTAPVVKDDPSRYKGYNKELVDRFVNMGFEVDAVVDAFIFVGIDRNGGEDYELEEAYMGDITARLLGEQ</sequence>
<evidence type="ECO:0000256" key="6">
    <source>
        <dbReference type="ARBA" id="ARBA00042190"/>
    </source>
</evidence>
<evidence type="ECO:0000256" key="1">
    <source>
        <dbReference type="ARBA" id="ARBA00022679"/>
    </source>
</evidence>
<dbReference type="GO" id="GO:0005524">
    <property type="term" value="F:ATP binding"/>
    <property type="evidence" value="ECO:0007669"/>
    <property type="project" value="UniProtKB-UniRule"/>
</dbReference>
<dbReference type="PROSITE" id="PS50127">
    <property type="entry name" value="UBC_2"/>
    <property type="match status" value="1"/>
</dbReference>
<dbReference type="CDD" id="cd14311">
    <property type="entry name" value="UBA_II_E2_UBC1"/>
    <property type="match status" value="1"/>
</dbReference>
<evidence type="ECO:0000256" key="5">
    <source>
        <dbReference type="ARBA" id="ARBA00042179"/>
    </source>
</evidence>
<dbReference type="InterPro" id="IPR016135">
    <property type="entry name" value="UBQ-conjugating_enzyme/RWD"/>
</dbReference>
<evidence type="ECO:0000313" key="10">
    <source>
        <dbReference type="EMBL" id="KAK3297124.1"/>
    </source>
</evidence>
<dbReference type="PANTHER" id="PTHR24067">
    <property type="entry name" value="UBIQUITIN-CONJUGATING ENZYME E2"/>
    <property type="match status" value="1"/>
</dbReference>
<gene>
    <name evidence="10" type="ORF">B0H64DRAFT_391395</name>
</gene>
<keyword evidence="8" id="KW-0547">Nucleotide-binding</keyword>
<evidence type="ECO:0000259" key="9">
    <source>
        <dbReference type="PROSITE" id="PS50127"/>
    </source>
</evidence>
<feature type="active site" description="Glycyl thioester intermediate" evidence="7">
    <location>
        <position position="91"/>
    </location>
</feature>